<evidence type="ECO:0000256" key="1">
    <source>
        <dbReference type="ARBA" id="ARBA00012552"/>
    </source>
</evidence>
<reference evidence="10" key="1">
    <citation type="journal article" date="2020" name="Nature">
        <title>Giant virus diversity and host interactions through global metagenomics.</title>
        <authorList>
            <person name="Schulz F."/>
            <person name="Roux S."/>
            <person name="Paez-Espino D."/>
            <person name="Jungbluth S."/>
            <person name="Walsh D.A."/>
            <person name="Denef V.J."/>
            <person name="McMahon K.D."/>
            <person name="Konstantinidis K.T."/>
            <person name="Eloe-Fadrosh E.A."/>
            <person name="Kyrpides N.C."/>
            <person name="Woyke T."/>
        </authorList>
    </citation>
    <scope>NUCLEOTIDE SEQUENCE</scope>
    <source>
        <strain evidence="10">GVMAG-M-3300013285-6</strain>
    </source>
</reference>
<dbReference type="PANTHER" id="PTHR47959">
    <property type="entry name" value="ATP-DEPENDENT RNA HELICASE RHLE-RELATED"/>
    <property type="match status" value="1"/>
</dbReference>
<dbReference type="InterPro" id="IPR050079">
    <property type="entry name" value="DEAD_box_RNA_helicase"/>
</dbReference>
<dbReference type="PROSITE" id="PS51194">
    <property type="entry name" value="HELICASE_CTER"/>
    <property type="match status" value="1"/>
</dbReference>
<evidence type="ECO:0000256" key="3">
    <source>
        <dbReference type="ARBA" id="ARBA00022801"/>
    </source>
</evidence>
<evidence type="ECO:0000256" key="4">
    <source>
        <dbReference type="ARBA" id="ARBA00022806"/>
    </source>
</evidence>
<dbReference type="GO" id="GO:0005524">
    <property type="term" value="F:ATP binding"/>
    <property type="evidence" value="ECO:0007669"/>
    <property type="project" value="UniProtKB-KW"/>
</dbReference>
<dbReference type="InterPro" id="IPR014014">
    <property type="entry name" value="RNA_helicase_DEAD_Q_motif"/>
</dbReference>
<keyword evidence="5" id="KW-0067">ATP-binding</keyword>
<evidence type="ECO:0000256" key="6">
    <source>
        <dbReference type="ARBA" id="ARBA00022884"/>
    </source>
</evidence>
<feature type="domain" description="Helicase ATP-binding" evidence="7">
    <location>
        <begin position="47"/>
        <end position="218"/>
    </location>
</feature>
<dbReference type="GO" id="GO:0016787">
    <property type="term" value="F:hydrolase activity"/>
    <property type="evidence" value="ECO:0007669"/>
    <property type="project" value="UniProtKB-KW"/>
</dbReference>
<dbReference type="Pfam" id="PF00271">
    <property type="entry name" value="Helicase_C"/>
    <property type="match status" value="1"/>
</dbReference>
<feature type="domain" description="DEAD-box RNA helicase Q" evidence="9">
    <location>
        <begin position="16"/>
        <end position="44"/>
    </location>
</feature>
<dbReference type="GO" id="GO:0005829">
    <property type="term" value="C:cytosol"/>
    <property type="evidence" value="ECO:0007669"/>
    <property type="project" value="TreeGrafter"/>
</dbReference>
<dbReference type="SMART" id="SM00487">
    <property type="entry name" value="DEXDc"/>
    <property type="match status" value="1"/>
</dbReference>
<keyword evidence="6" id="KW-0694">RNA-binding</keyword>
<dbReference type="CDD" id="cd18787">
    <property type="entry name" value="SF2_C_DEAD"/>
    <property type="match status" value="1"/>
</dbReference>
<feature type="domain" description="Helicase C-terminal" evidence="8">
    <location>
        <begin position="229"/>
        <end position="390"/>
    </location>
</feature>
<dbReference type="FunFam" id="3.40.50.300:FF:000031">
    <property type="entry name" value="Eukaryotic initiation factor 4A-III"/>
    <property type="match status" value="1"/>
</dbReference>
<dbReference type="Gene3D" id="3.40.50.300">
    <property type="entry name" value="P-loop containing nucleotide triphosphate hydrolases"/>
    <property type="match status" value="2"/>
</dbReference>
<dbReference type="Pfam" id="PF00270">
    <property type="entry name" value="DEAD"/>
    <property type="match status" value="1"/>
</dbReference>
<keyword evidence="3" id="KW-0378">Hydrolase</keyword>
<evidence type="ECO:0000313" key="10">
    <source>
        <dbReference type="EMBL" id="QHS91876.1"/>
    </source>
</evidence>
<evidence type="ECO:0000259" key="8">
    <source>
        <dbReference type="PROSITE" id="PS51194"/>
    </source>
</evidence>
<dbReference type="EC" id="3.6.4.13" evidence="1"/>
<dbReference type="GO" id="GO:0003724">
    <property type="term" value="F:RNA helicase activity"/>
    <property type="evidence" value="ECO:0007669"/>
    <property type="project" value="UniProtKB-EC"/>
</dbReference>
<dbReference type="InterPro" id="IPR027417">
    <property type="entry name" value="P-loop_NTPase"/>
</dbReference>
<evidence type="ECO:0000259" key="9">
    <source>
        <dbReference type="PROSITE" id="PS51195"/>
    </source>
</evidence>
<evidence type="ECO:0000259" key="7">
    <source>
        <dbReference type="PROSITE" id="PS51192"/>
    </source>
</evidence>
<organism evidence="10">
    <name type="scientific">viral metagenome</name>
    <dbReference type="NCBI Taxonomy" id="1070528"/>
    <lineage>
        <taxon>unclassified sequences</taxon>
        <taxon>metagenomes</taxon>
        <taxon>organismal metagenomes</taxon>
    </lineage>
</organism>
<sequence>MSEAPVVESNELRSYTSFDDMSLPDSLLRGVYSFGFEKPSAIQQKGIVPLKEGRDLLAQAQSGTGKTGTFSIGAMCKIDITNKKTQVLVLVPTRELAQQIETVANNLGQHLPLSVYSATGGTPLGTDLRALEKGVQFLVGTPGRIYDLIHRGALNRQFIRVLVMDEADQMLEDRFREQILCILQKGFPKDMQVALFSATMPTEVIEFAEKLLNNPVRILVPPEEVTLDGIKQYVVTLQREEWKYDVLCDLYQQLNINQAIIYCNKRQRAEWLAEKMGGQGFPLTCIHGEMDVEERRRRMKDFRTGNIRVLISTDLLARGIDVQQVSLVINYELPVQRENYIHRIGRSGRFGRKGVAINLIAGEEASLMAEIESHYSTKVEALPEDLAKLSL</sequence>
<dbReference type="PROSITE" id="PS51192">
    <property type="entry name" value="HELICASE_ATP_BIND_1"/>
    <property type="match status" value="1"/>
</dbReference>
<name>A0A6C0BI74_9ZZZZ</name>
<dbReference type="EMBL" id="MN739166">
    <property type="protein sequence ID" value="QHS91876.1"/>
    <property type="molecule type" value="Genomic_DNA"/>
</dbReference>
<dbReference type="PROSITE" id="PS51195">
    <property type="entry name" value="Q_MOTIF"/>
    <property type="match status" value="1"/>
</dbReference>
<evidence type="ECO:0000256" key="5">
    <source>
        <dbReference type="ARBA" id="ARBA00022840"/>
    </source>
</evidence>
<keyword evidence="2" id="KW-0547">Nucleotide-binding</keyword>
<keyword evidence="4" id="KW-0347">Helicase</keyword>
<dbReference type="AlphaFoldDB" id="A0A6C0BI74"/>
<evidence type="ECO:0000256" key="2">
    <source>
        <dbReference type="ARBA" id="ARBA00022741"/>
    </source>
</evidence>
<accession>A0A6C0BI74</accession>
<dbReference type="SUPFAM" id="SSF52540">
    <property type="entry name" value="P-loop containing nucleoside triphosphate hydrolases"/>
    <property type="match status" value="1"/>
</dbReference>
<dbReference type="SMART" id="SM00490">
    <property type="entry name" value="HELICc"/>
    <property type="match status" value="1"/>
</dbReference>
<dbReference type="InterPro" id="IPR001650">
    <property type="entry name" value="Helicase_C-like"/>
</dbReference>
<dbReference type="GO" id="GO:0003723">
    <property type="term" value="F:RNA binding"/>
    <property type="evidence" value="ECO:0007669"/>
    <property type="project" value="UniProtKB-KW"/>
</dbReference>
<dbReference type="InterPro" id="IPR011545">
    <property type="entry name" value="DEAD/DEAH_box_helicase_dom"/>
</dbReference>
<dbReference type="InterPro" id="IPR014001">
    <property type="entry name" value="Helicase_ATP-bd"/>
</dbReference>
<proteinExistence type="predicted"/>
<protein>
    <recommendedName>
        <fullName evidence="1">RNA helicase</fullName>
        <ecNumber evidence="1">3.6.4.13</ecNumber>
    </recommendedName>
</protein>
<dbReference type="PANTHER" id="PTHR47959:SF1">
    <property type="entry name" value="ATP-DEPENDENT RNA HELICASE DBPA"/>
    <property type="match status" value="1"/>
</dbReference>